<feature type="region of interest" description="Disordered" evidence="2">
    <location>
        <begin position="707"/>
        <end position="726"/>
    </location>
</feature>
<dbReference type="EMBL" id="JABFDY010000008">
    <property type="protein sequence ID" value="KAF7704076.1"/>
    <property type="molecule type" value="Genomic_DNA"/>
</dbReference>
<feature type="repeat" description="ANK" evidence="1">
    <location>
        <begin position="280"/>
        <end position="312"/>
    </location>
</feature>
<dbReference type="SUPFAM" id="SSF48403">
    <property type="entry name" value="Ankyrin repeat"/>
    <property type="match status" value="3"/>
</dbReference>
<dbReference type="InterPro" id="IPR036770">
    <property type="entry name" value="Ankyrin_rpt-contain_sf"/>
</dbReference>
<evidence type="ECO:0000313" key="4">
    <source>
        <dbReference type="Proteomes" id="UP000606274"/>
    </source>
</evidence>
<protein>
    <recommendedName>
        <fullName evidence="5">Ankyrin repeat and EF-hand domain-containing protein 1</fullName>
    </recommendedName>
</protein>
<dbReference type="InterPro" id="IPR002110">
    <property type="entry name" value="Ankyrin_rpt"/>
</dbReference>
<dbReference type="InterPro" id="IPR052801">
    <property type="entry name" value="Ankyrin-EF-hand"/>
</dbReference>
<feature type="repeat" description="ANK" evidence="1">
    <location>
        <begin position="179"/>
        <end position="213"/>
    </location>
</feature>
<evidence type="ECO:0000256" key="1">
    <source>
        <dbReference type="PROSITE-ProRule" id="PRU00023"/>
    </source>
</evidence>
<accession>A0A8T0BEZ5</accession>
<dbReference type="PANTHER" id="PTHR24127:SF1">
    <property type="entry name" value="ANKYRIN REPEAT AND EF-HAND DOMAIN-CONTAINING PROTEIN 1"/>
    <property type="match status" value="1"/>
</dbReference>
<reference evidence="3" key="1">
    <citation type="submission" date="2020-08" db="EMBL/GenBank/DDBJ databases">
        <title>Chromosome-level assembly of Southern catfish (Silurus meridionalis) provides insights into visual adaptation to the nocturnal and benthic lifestyles.</title>
        <authorList>
            <person name="Zhang Y."/>
            <person name="Wang D."/>
            <person name="Peng Z."/>
        </authorList>
    </citation>
    <scope>NUCLEOTIDE SEQUENCE</scope>
    <source>
        <strain evidence="3">SWU-2019-XX</strain>
        <tissue evidence="3">Muscle</tissue>
    </source>
</reference>
<feature type="repeat" description="ANK" evidence="1">
    <location>
        <begin position="574"/>
        <end position="606"/>
    </location>
</feature>
<proteinExistence type="predicted"/>
<keyword evidence="1" id="KW-0040">ANK repeat</keyword>
<dbReference type="Pfam" id="PF12796">
    <property type="entry name" value="Ank_2"/>
    <property type="match status" value="3"/>
</dbReference>
<evidence type="ECO:0008006" key="5">
    <source>
        <dbReference type="Google" id="ProtNLM"/>
    </source>
</evidence>
<keyword evidence="4" id="KW-1185">Reference proteome</keyword>
<dbReference type="Proteomes" id="UP000606274">
    <property type="component" value="Unassembled WGS sequence"/>
</dbReference>
<dbReference type="Gene3D" id="1.25.40.20">
    <property type="entry name" value="Ankyrin repeat-containing domain"/>
    <property type="match status" value="4"/>
</dbReference>
<feature type="repeat" description="ANK" evidence="1">
    <location>
        <begin position="508"/>
        <end position="540"/>
    </location>
</feature>
<dbReference type="Pfam" id="PF00023">
    <property type="entry name" value="Ank"/>
    <property type="match status" value="1"/>
</dbReference>
<dbReference type="AlphaFoldDB" id="A0A8T0BEZ5"/>
<dbReference type="PRINTS" id="PR01415">
    <property type="entry name" value="ANKYRIN"/>
</dbReference>
<dbReference type="PANTHER" id="PTHR24127">
    <property type="entry name" value="ANKYRIN REPEAT AND EF-HAND DOMAIN-CONTAINING PROTEIN 1"/>
    <property type="match status" value="1"/>
</dbReference>
<evidence type="ECO:0000313" key="3">
    <source>
        <dbReference type="EMBL" id="KAF7704076.1"/>
    </source>
</evidence>
<feature type="repeat" description="ANK" evidence="1">
    <location>
        <begin position="78"/>
        <end position="110"/>
    </location>
</feature>
<dbReference type="PROSITE" id="PS50297">
    <property type="entry name" value="ANK_REP_REGION"/>
    <property type="match status" value="7"/>
</dbReference>
<organism evidence="3 4">
    <name type="scientific">Silurus meridionalis</name>
    <name type="common">Southern catfish</name>
    <name type="synonym">Silurus soldatovi meridionalis</name>
    <dbReference type="NCBI Taxonomy" id="175797"/>
    <lineage>
        <taxon>Eukaryota</taxon>
        <taxon>Metazoa</taxon>
        <taxon>Chordata</taxon>
        <taxon>Craniata</taxon>
        <taxon>Vertebrata</taxon>
        <taxon>Euteleostomi</taxon>
        <taxon>Actinopterygii</taxon>
        <taxon>Neopterygii</taxon>
        <taxon>Teleostei</taxon>
        <taxon>Ostariophysi</taxon>
        <taxon>Siluriformes</taxon>
        <taxon>Siluridae</taxon>
        <taxon>Silurus</taxon>
    </lineage>
</organism>
<name>A0A8T0BEZ5_SILME</name>
<feature type="repeat" description="ANK" evidence="1">
    <location>
        <begin position="111"/>
        <end position="143"/>
    </location>
</feature>
<feature type="repeat" description="ANK" evidence="1">
    <location>
        <begin position="215"/>
        <end position="247"/>
    </location>
</feature>
<gene>
    <name evidence="3" type="ORF">HF521_021148</name>
</gene>
<feature type="repeat" description="ANK" evidence="1">
    <location>
        <begin position="541"/>
        <end position="573"/>
    </location>
</feature>
<dbReference type="SMART" id="SM00248">
    <property type="entry name" value="ANK"/>
    <property type="match status" value="9"/>
</dbReference>
<dbReference type="PROSITE" id="PS50088">
    <property type="entry name" value="ANK_REPEAT"/>
    <property type="match status" value="8"/>
</dbReference>
<evidence type="ECO:0000256" key="2">
    <source>
        <dbReference type="SAM" id="MobiDB-lite"/>
    </source>
</evidence>
<comment type="caution">
    <text evidence="3">The sequence shown here is derived from an EMBL/GenBank/DDBJ whole genome shotgun (WGS) entry which is preliminary data.</text>
</comment>
<sequence>MNIVRNRSHEAIPGIGKPMRLLRSPKMLMRRNVMAHSKLEIKQVYKLLQEVLQQNKEKVVQLLRSGVPGLINLTEPNDGIGALHLAALNNYLEMAQLLLSLYAHPDIQNKYGQSAIMMAAKLGHVDMVALLANNQANMTLVDKEGKGILFYCISPTKTHKQIWEIVLNNNINVNNIAYSGRSAFMFACEHGKDCEKLCLQLLERGADPNVADPLSGRTPLMEAVRLGSLTVVREILQRGGNPNVVDKQKLSAAHIAAEGFIEALILLSAYSADFNLVSSLGNTPLHEAAAKGCVQCCRFLIQRGCKLMTRNHQYLLPSQVAELNNHKAAVKELKESEKDLQSGLLSAFFDQARLHDWAFEHEAVLRQAFQSAEKSDACISEETFLSVLKAYYAPIDDDGLQTVADKLIRRSAGDIDIDDFFLDVGYLPNKYHLSSFHHSLTRGARVMDKIVNQSINDTCIIRRGHTLSSILKPKPVYISINDCVKRNDFGSLYIALRQNIPVDIRDHFYKTPLMNACISGNRKMVRYLIAHGANVNTCDDLKWTSLHHACFCGHTEIVQLLLEHGAIVDAITIHKVTPLMRAIQSSKLSCVDLLIKSGANILATNKRGQDCMLLAQMYGSPQIRALVRHTLYQVPEVKTKNVTNRMPKQCQQAMKVNVAFKPGARNYFSTSAFQRDSVKRFLSSSDFKQQMAGRRIYLTDSMMNIRRTGQSHQHSRESLRLSGINSSFPASRMSGVYHH</sequence>